<organism evidence="1 2">
    <name type="scientific">Gonapodya prolifera (strain JEL478)</name>
    <name type="common">Monoblepharis prolifera</name>
    <dbReference type="NCBI Taxonomy" id="1344416"/>
    <lineage>
        <taxon>Eukaryota</taxon>
        <taxon>Fungi</taxon>
        <taxon>Fungi incertae sedis</taxon>
        <taxon>Chytridiomycota</taxon>
        <taxon>Chytridiomycota incertae sedis</taxon>
        <taxon>Monoblepharidomycetes</taxon>
        <taxon>Monoblepharidales</taxon>
        <taxon>Gonapodyaceae</taxon>
        <taxon>Gonapodya</taxon>
    </lineage>
</organism>
<reference evidence="1 2" key="1">
    <citation type="journal article" date="2015" name="Genome Biol. Evol.">
        <title>Phylogenomic analyses indicate that early fungi evolved digesting cell walls of algal ancestors of land plants.</title>
        <authorList>
            <person name="Chang Y."/>
            <person name="Wang S."/>
            <person name="Sekimoto S."/>
            <person name="Aerts A.L."/>
            <person name="Choi C."/>
            <person name="Clum A."/>
            <person name="LaButti K.M."/>
            <person name="Lindquist E.A."/>
            <person name="Yee Ngan C."/>
            <person name="Ohm R.A."/>
            <person name="Salamov A.A."/>
            <person name="Grigoriev I.V."/>
            <person name="Spatafora J.W."/>
            <person name="Berbee M.L."/>
        </authorList>
    </citation>
    <scope>NUCLEOTIDE SEQUENCE [LARGE SCALE GENOMIC DNA]</scope>
    <source>
        <strain evidence="1 2">JEL478</strain>
    </source>
</reference>
<evidence type="ECO:0000313" key="1">
    <source>
        <dbReference type="EMBL" id="KXS21354.1"/>
    </source>
</evidence>
<proteinExistence type="predicted"/>
<name>A0A139AXC1_GONPJ</name>
<keyword evidence="2" id="KW-1185">Reference proteome</keyword>
<protein>
    <submittedName>
        <fullName evidence="1">Uncharacterized protein</fullName>
    </submittedName>
</protein>
<sequence>MELPRIRRLSFRKYRHVDISRLLRFESDGKIIQDIMNAESTPLIFIDFSDTRLFRQWGTTEKIYETLHQLRQINRNVTVLPAACEDCGIRGVAAADKDNDEEWDISNPSGVEVKNTVCWHCLNI</sequence>
<accession>A0A139AXC1</accession>
<gene>
    <name evidence="1" type="ORF">M427DRAFT_51581</name>
</gene>
<dbReference type="AlphaFoldDB" id="A0A139AXC1"/>
<dbReference type="EMBL" id="KQ965733">
    <property type="protein sequence ID" value="KXS21354.1"/>
    <property type="molecule type" value="Genomic_DNA"/>
</dbReference>
<evidence type="ECO:0000313" key="2">
    <source>
        <dbReference type="Proteomes" id="UP000070544"/>
    </source>
</evidence>
<dbReference type="Proteomes" id="UP000070544">
    <property type="component" value="Unassembled WGS sequence"/>
</dbReference>